<dbReference type="GO" id="GO:0016874">
    <property type="term" value="F:ligase activity"/>
    <property type="evidence" value="ECO:0007669"/>
    <property type="project" value="UniProtKB-KW"/>
</dbReference>
<keyword evidence="4 5" id="KW-0472">Membrane</keyword>
<evidence type="ECO:0000256" key="2">
    <source>
        <dbReference type="ARBA" id="ARBA00022692"/>
    </source>
</evidence>
<evidence type="ECO:0000313" key="8">
    <source>
        <dbReference type="Proteomes" id="UP000482634"/>
    </source>
</evidence>
<feature type="transmembrane region" description="Helical" evidence="5">
    <location>
        <begin position="89"/>
        <end position="108"/>
    </location>
</feature>
<comment type="subcellular location">
    <subcellularLocation>
        <location evidence="1">Membrane</location>
        <topology evidence="1">Multi-pass membrane protein</topology>
    </subcellularLocation>
</comment>
<sequence length="388" mass="43336">MSLNGVLLENSNSRRYFGAAIVVFLLSFILMDSSKWTNNIFYAFIAVPGLVFLVKERGAGLFQQKLGWVWLAFLLWFLVPAAIAGQAQFYKHILYVSVFVFVVGGLANPEFFRSPAFTRALFWIICAYIFGYAIYAYTTGVFGFGERVRLLPSRMENVIYASIWLLCALALALPGWIKQRRWVEAAAALVLSLIAVAFVLQTRTALVGAAFLMGVWALYGVLRFPKIGLTGVVVAIVLLAVSVWLVHDQAWFMSLFKRGDSYRTELFQIMVGEWRNCGWLLGCGVDFKTTQTLAGGMPIQHPHNIFVAMGLYTGAVSLVLFLVVMGATLWQAWQHRDAWGMYLACALVMLNFDGSKLVGNPDELWPLVLLPAAMVLGRVVQRSARTRL</sequence>
<feature type="transmembrane region" description="Helical" evidence="5">
    <location>
        <begin position="182"/>
        <end position="200"/>
    </location>
</feature>
<dbReference type="RefSeq" id="WP_163946014.1">
    <property type="nucleotide sequence ID" value="NZ_JAAHBU010000184.1"/>
</dbReference>
<evidence type="ECO:0000256" key="4">
    <source>
        <dbReference type="ARBA" id="ARBA00023136"/>
    </source>
</evidence>
<keyword evidence="3 5" id="KW-1133">Transmembrane helix</keyword>
<feature type="transmembrane region" description="Helical" evidence="5">
    <location>
        <begin position="36"/>
        <end position="54"/>
    </location>
</feature>
<feature type="transmembrane region" description="Helical" evidence="5">
    <location>
        <begin position="158"/>
        <end position="177"/>
    </location>
</feature>
<dbReference type="PANTHER" id="PTHR37422">
    <property type="entry name" value="TEICHURONIC ACID BIOSYNTHESIS PROTEIN TUAE"/>
    <property type="match status" value="1"/>
</dbReference>
<protein>
    <submittedName>
        <fullName evidence="7">O-antigen ligase domain-containing protein</fullName>
    </submittedName>
</protein>
<feature type="transmembrane region" description="Helical" evidence="5">
    <location>
        <begin position="120"/>
        <end position="138"/>
    </location>
</feature>
<evidence type="ECO:0000313" key="7">
    <source>
        <dbReference type="EMBL" id="NER64821.1"/>
    </source>
</evidence>
<dbReference type="InterPro" id="IPR007016">
    <property type="entry name" value="O-antigen_ligase-rel_domated"/>
</dbReference>
<feature type="domain" description="O-antigen ligase-related" evidence="6">
    <location>
        <begin position="189"/>
        <end position="322"/>
    </location>
</feature>
<dbReference type="AlphaFoldDB" id="A0A6B3NUV1"/>
<reference evidence="7 8" key="1">
    <citation type="submission" date="2020-02" db="EMBL/GenBank/DDBJ databases">
        <title>Broccoli isolated Pseudomonas sp.</title>
        <authorList>
            <person name="Fujikawa T."/>
            <person name="Sawada H."/>
        </authorList>
    </citation>
    <scope>NUCLEOTIDE SEQUENCE [LARGE SCALE GENOMIC DNA]</scope>
    <source>
        <strain evidence="7 8">MAFF212427</strain>
    </source>
</reference>
<keyword evidence="7" id="KW-0436">Ligase</keyword>
<feature type="transmembrane region" description="Helical" evidence="5">
    <location>
        <begin position="229"/>
        <end position="247"/>
    </location>
</feature>
<dbReference type="PANTHER" id="PTHR37422:SF13">
    <property type="entry name" value="LIPOPOLYSACCHARIDE BIOSYNTHESIS PROTEIN PA4999-RELATED"/>
    <property type="match status" value="1"/>
</dbReference>
<proteinExistence type="predicted"/>
<feature type="transmembrane region" description="Helical" evidence="5">
    <location>
        <begin position="12"/>
        <end position="30"/>
    </location>
</feature>
<dbReference type="GO" id="GO:0016020">
    <property type="term" value="C:membrane"/>
    <property type="evidence" value="ECO:0007669"/>
    <property type="project" value="UniProtKB-SubCell"/>
</dbReference>
<dbReference type="InterPro" id="IPR051533">
    <property type="entry name" value="WaaL-like"/>
</dbReference>
<evidence type="ECO:0000256" key="1">
    <source>
        <dbReference type="ARBA" id="ARBA00004141"/>
    </source>
</evidence>
<accession>A0A6B3NUV1</accession>
<evidence type="ECO:0000256" key="3">
    <source>
        <dbReference type="ARBA" id="ARBA00022989"/>
    </source>
</evidence>
<feature type="transmembrane region" description="Helical" evidence="5">
    <location>
        <begin position="305"/>
        <end position="327"/>
    </location>
</feature>
<organism evidence="7 8">
    <name type="scientific">Pseudomonas brassicae</name>
    <dbReference type="NCBI Taxonomy" id="2708063"/>
    <lineage>
        <taxon>Bacteria</taxon>
        <taxon>Pseudomonadati</taxon>
        <taxon>Pseudomonadota</taxon>
        <taxon>Gammaproteobacteria</taxon>
        <taxon>Pseudomonadales</taxon>
        <taxon>Pseudomonadaceae</taxon>
        <taxon>Pseudomonas</taxon>
    </lineage>
</organism>
<evidence type="ECO:0000259" key="6">
    <source>
        <dbReference type="Pfam" id="PF04932"/>
    </source>
</evidence>
<evidence type="ECO:0000256" key="5">
    <source>
        <dbReference type="SAM" id="Phobius"/>
    </source>
</evidence>
<gene>
    <name evidence="7" type="ORF">G3436_14265</name>
</gene>
<dbReference type="EMBL" id="JAAHBU010000184">
    <property type="protein sequence ID" value="NER64821.1"/>
    <property type="molecule type" value="Genomic_DNA"/>
</dbReference>
<comment type="caution">
    <text evidence="7">The sequence shown here is derived from an EMBL/GenBank/DDBJ whole genome shotgun (WGS) entry which is preliminary data.</text>
</comment>
<feature type="transmembrane region" description="Helical" evidence="5">
    <location>
        <begin position="206"/>
        <end position="222"/>
    </location>
</feature>
<feature type="transmembrane region" description="Helical" evidence="5">
    <location>
        <begin position="66"/>
        <end position="83"/>
    </location>
</feature>
<name>A0A6B3NUV1_9PSED</name>
<keyword evidence="2 5" id="KW-0812">Transmembrane</keyword>
<dbReference type="Proteomes" id="UP000482634">
    <property type="component" value="Unassembled WGS sequence"/>
</dbReference>
<keyword evidence="8" id="KW-1185">Reference proteome</keyword>
<dbReference type="Pfam" id="PF04932">
    <property type="entry name" value="Wzy_C"/>
    <property type="match status" value="1"/>
</dbReference>